<dbReference type="GO" id="GO:0006352">
    <property type="term" value="P:DNA-templated transcription initiation"/>
    <property type="evidence" value="ECO:0007669"/>
    <property type="project" value="InterPro"/>
</dbReference>
<dbReference type="NCBIfam" id="TIGR02937">
    <property type="entry name" value="sigma70-ECF"/>
    <property type="match status" value="1"/>
</dbReference>
<feature type="domain" description="RNA polymerase sigma factor 70 region 4 type 2" evidence="5">
    <location>
        <begin position="115"/>
        <end position="167"/>
    </location>
</feature>
<reference evidence="6 7" key="1">
    <citation type="submission" date="2018-07" db="EMBL/GenBank/DDBJ databases">
        <authorList>
            <person name="Quirk P.G."/>
            <person name="Krulwich T.A."/>
        </authorList>
    </citation>
    <scope>NUCLEOTIDE SEQUENCE [LARGE SCALE GENOMIC DNA]</scope>
    <source>
        <strain evidence="6 7">CC-BB4</strain>
    </source>
</reference>
<dbReference type="SUPFAM" id="SSF88946">
    <property type="entry name" value="Sigma2 domain of RNA polymerase sigma factors"/>
    <property type="match status" value="1"/>
</dbReference>
<keyword evidence="3" id="KW-0731">Sigma factor</keyword>
<dbReference type="Proteomes" id="UP000254889">
    <property type="component" value="Chromosome"/>
</dbReference>
<dbReference type="Gene3D" id="1.10.1740.10">
    <property type="match status" value="1"/>
</dbReference>
<evidence type="ECO:0000256" key="4">
    <source>
        <dbReference type="ARBA" id="ARBA00023163"/>
    </source>
</evidence>
<dbReference type="PANTHER" id="PTHR43133">
    <property type="entry name" value="RNA POLYMERASE ECF-TYPE SIGMA FACTO"/>
    <property type="match status" value="1"/>
</dbReference>
<evidence type="ECO:0000313" key="6">
    <source>
        <dbReference type="EMBL" id="AXK80702.1"/>
    </source>
</evidence>
<dbReference type="OrthoDB" id="9794372at2"/>
<dbReference type="GO" id="GO:0016987">
    <property type="term" value="F:sigma factor activity"/>
    <property type="evidence" value="ECO:0007669"/>
    <property type="project" value="UniProtKB-KW"/>
</dbReference>
<dbReference type="InterPro" id="IPR013249">
    <property type="entry name" value="RNA_pol_sigma70_r4_t2"/>
</dbReference>
<dbReference type="InterPro" id="IPR013325">
    <property type="entry name" value="RNA_pol_sigma_r2"/>
</dbReference>
<dbReference type="EMBL" id="CP031417">
    <property type="protein sequence ID" value="AXK80702.1"/>
    <property type="molecule type" value="Genomic_DNA"/>
</dbReference>
<proteinExistence type="inferred from homology"/>
<keyword evidence="4" id="KW-0804">Transcription</keyword>
<evidence type="ECO:0000259" key="5">
    <source>
        <dbReference type="Pfam" id="PF08281"/>
    </source>
</evidence>
<evidence type="ECO:0000256" key="3">
    <source>
        <dbReference type="ARBA" id="ARBA00023082"/>
    </source>
</evidence>
<dbReference type="InterPro" id="IPR014284">
    <property type="entry name" value="RNA_pol_sigma-70_dom"/>
</dbReference>
<dbReference type="Pfam" id="PF08281">
    <property type="entry name" value="Sigma70_r4_2"/>
    <property type="match status" value="1"/>
</dbReference>
<gene>
    <name evidence="6" type="ORF">DW352_09395</name>
</gene>
<sequence>MSGVVSVSVSNRSILQAVLTADYDGLVRRLARKFGCADFASEVLHDTFAHLERVPNTTVVQSPKDYLFRTALNVGKNRRRAERYRASAAEIDAILDVADESPSPAQAVEAQSEVEALVQVLAELPTRSRQIFEAALVNNRPYAQIADELGVSLRTVERTVQQAVEHCAHRLGRDVMRRASGPRRRA</sequence>
<dbReference type="PANTHER" id="PTHR43133:SF63">
    <property type="entry name" value="RNA POLYMERASE SIGMA FACTOR FECI-RELATED"/>
    <property type="match status" value="1"/>
</dbReference>
<accession>A0A345ZUV5</accession>
<dbReference type="InterPro" id="IPR039425">
    <property type="entry name" value="RNA_pol_sigma-70-like"/>
</dbReference>
<keyword evidence="7" id="KW-1185">Reference proteome</keyword>
<protein>
    <submittedName>
        <fullName evidence="6">Sigma-70 family RNA polymerase sigma factor</fullName>
    </submittedName>
</protein>
<dbReference type="InterPro" id="IPR013324">
    <property type="entry name" value="RNA_pol_sigma_r3/r4-like"/>
</dbReference>
<comment type="similarity">
    <text evidence="1">Belongs to the sigma-70 factor family. ECF subfamily.</text>
</comment>
<dbReference type="GO" id="GO:0003677">
    <property type="term" value="F:DNA binding"/>
    <property type="evidence" value="ECO:0007669"/>
    <property type="project" value="InterPro"/>
</dbReference>
<keyword evidence="2" id="KW-0805">Transcription regulation</keyword>
<dbReference type="InterPro" id="IPR036388">
    <property type="entry name" value="WH-like_DNA-bd_sf"/>
</dbReference>
<dbReference type="SUPFAM" id="SSF88659">
    <property type="entry name" value="Sigma3 and sigma4 domains of RNA polymerase sigma factors"/>
    <property type="match status" value="1"/>
</dbReference>
<name>A0A345ZUV5_9HYPH</name>
<organism evidence="6 7">
    <name type="scientific">Pseudolabrys taiwanensis</name>
    <dbReference type="NCBI Taxonomy" id="331696"/>
    <lineage>
        <taxon>Bacteria</taxon>
        <taxon>Pseudomonadati</taxon>
        <taxon>Pseudomonadota</taxon>
        <taxon>Alphaproteobacteria</taxon>
        <taxon>Hyphomicrobiales</taxon>
        <taxon>Xanthobacteraceae</taxon>
        <taxon>Pseudolabrys</taxon>
    </lineage>
</organism>
<dbReference type="AlphaFoldDB" id="A0A345ZUV5"/>
<evidence type="ECO:0000256" key="2">
    <source>
        <dbReference type="ARBA" id="ARBA00023015"/>
    </source>
</evidence>
<evidence type="ECO:0000313" key="7">
    <source>
        <dbReference type="Proteomes" id="UP000254889"/>
    </source>
</evidence>
<dbReference type="KEGG" id="ptaw:DW352_09395"/>
<evidence type="ECO:0000256" key="1">
    <source>
        <dbReference type="ARBA" id="ARBA00010641"/>
    </source>
</evidence>
<dbReference type="Gene3D" id="1.10.10.10">
    <property type="entry name" value="Winged helix-like DNA-binding domain superfamily/Winged helix DNA-binding domain"/>
    <property type="match status" value="1"/>
</dbReference>